<reference evidence="3" key="1">
    <citation type="journal article" date="2016" name="Nature">
        <title>Redefining the invertebrate RNA virosphere.</title>
        <authorList>
            <person name="Shi M."/>
            <person name="Lin X.D."/>
            <person name="Tian J.H."/>
            <person name="Chen L.J."/>
            <person name="Chen X."/>
            <person name="Li C.X."/>
            <person name="Qin X.C."/>
            <person name="Li J."/>
            <person name="Cao J.P."/>
            <person name="Eden J.S."/>
            <person name="Buchmann J."/>
            <person name="Wang W."/>
            <person name="Xu J."/>
            <person name="Holmes E.C."/>
            <person name="Zhang Y.Z."/>
        </authorList>
    </citation>
    <scope>NUCLEOTIDE SEQUENCE</scope>
    <source>
        <strain evidence="3">QTM133059</strain>
    </source>
</reference>
<evidence type="ECO:0000256" key="1">
    <source>
        <dbReference type="ARBA" id="ARBA00022679"/>
    </source>
</evidence>
<dbReference type="InterPro" id="IPR043502">
    <property type="entry name" value="DNA/RNA_pol_sf"/>
</dbReference>
<dbReference type="InterPro" id="IPR008723">
    <property type="entry name" value="RNA_pol_orbivir"/>
</dbReference>
<keyword evidence="2" id="KW-0548">Nucleotidyltransferase</keyword>
<protein>
    <submittedName>
        <fullName evidence="3">RNA-dependent RNA polymerase</fullName>
    </submittedName>
</protein>
<keyword evidence="1" id="KW-0808">Transferase</keyword>
<evidence type="ECO:0000313" key="3">
    <source>
        <dbReference type="EMBL" id="APG79144.1"/>
    </source>
</evidence>
<keyword evidence="3" id="KW-0696">RNA-directed RNA polymerase</keyword>
<dbReference type="GO" id="GO:0003968">
    <property type="term" value="F:RNA-directed RNA polymerase activity"/>
    <property type="evidence" value="ECO:0007669"/>
    <property type="project" value="UniProtKB-KW"/>
</dbReference>
<proteinExistence type="predicted"/>
<evidence type="ECO:0000256" key="2">
    <source>
        <dbReference type="ARBA" id="ARBA00022695"/>
    </source>
</evidence>
<name>A0A1L3KP49_9VIRU</name>
<dbReference type="Pfam" id="PF05788">
    <property type="entry name" value="Orbi_VP1"/>
    <property type="match status" value="1"/>
</dbReference>
<accession>A0A1L3KP49</accession>
<dbReference type="SUPFAM" id="SSF56672">
    <property type="entry name" value="DNA/RNA polymerases"/>
    <property type="match status" value="1"/>
</dbReference>
<dbReference type="EMBL" id="KX884664">
    <property type="protein sequence ID" value="APG79144.1"/>
    <property type="molecule type" value="Genomic_RNA"/>
</dbReference>
<sequence length="1316" mass="149704">MESYIRPEIHEVIRGLRTSSGVEPGYYMSLDEKWMEGERFLYNHWERLVTCEETLMYSARMCWEPDLFKKICEGFKIKPSYKLFDRCVKYARKNVFDVSNVFVDTFMIDENWSMHDYMVARCSKECLTFGTMPLYRWFMFFATLCKNSLLELRYIAGFVYKSNGPIFISSKRDHSSLTDVKLFYNLPNIVECLLNICELRLSLIYPCLRLNGELYDLGLVLDELALIVAVSPRIMIKRIRGFLNFVVRHAGSYSDKPSYIRHVGGDALTSLQSGQFEVVLDDKHLIRRFLDNATTVAALKEGREEFTKLGLNKLLALCEAILIMSFVESEEKAPTTRVEFTAACSFLLNIMRVAGYGRGLKCFAINKSKADRKDGYGGIAETVLDMWKRFDSQAKKAGFLPVNPQNFTQYCVGTWKATSSGMSPLKVNVTIDDKTSEVNLRKKAAVGALMGDKLFRRSEMNKKMDRNAPGKVGARDVPYKATRIIYPIRMATMNAQIAVAQHLVDYASFSTGEVPYSNREFSCDHVASGADDMRGVRIVDNLYTLITSGSTQYIALDLDMAGYDASCVWSNFRKPMLEALHSCRNDGLYGPDQLTWDELVEFAFGDGYVHNTYWDVGRVPMCYLNVDGLANREYLEQKGVTLRKVTIGVERREDLSRFPGLKVMPPGDYFVAEAAMPLELTKYFSIGVCMDGQDLLHMTSEGSGEKTTLCANSIENLAIQSRLFQDIKDTKLGRCVTPMVNRAVGDDISIILRIDDFNFDADDVEDFIQHIKTRLELYGFDISLPKTCFLPRQSEFVQTYAIRGLYIPKDQIMSISSEKPRRIDDPLAFMESMKKLYLSKVSRGYSESLAIVSIIYLYRYVMCFDIRRHSLVLGRRISKQCVREVPLEVTSMNIKLRPRLSAVEFKRKKSAEDVTVFFFSSYLVIFPHEAGGIGLNANSLMLQHNIPFFIYVASLNANKRVGAKAIALLSYLINLKWPKSYSSNDKVFVSLAGKAASSLIPVDTIFPLNVVRHLSKMTFSLGRLDAENVPSALMKKGLMFESFMKQVDFAQREACNLDLLHSVLNAKSNFAKVLHDCLELNFKYEFGELCPDDKESFVWNLEPMYCSLIRKLGLATTTPHRRDRSEKLRILIMREPALRSVRTPDDLISLFKKYSVTSQGDRDFGIILLMRMGFSCENANALFDVLIDSQEVLVDDGLFGALTDDLSVLMPVLDDSMLKSFILPDGIPMQFRYQIILFAMQIALLNFFTSFHKKQEVLSLRLPIAAVPCKRTSDSLVLNNYYKIPRLYTFMSRCGDIRTHLQAQIALAGDILDSDI</sequence>
<dbReference type="GO" id="GO:0006351">
    <property type="term" value="P:DNA-templated transcription"/>
    <property type="evidence" value="ECO:0007669"/>
    <property type="project" value="InterPro"/>
</dbReference>
<organism evidence="3">
    <name type="scientific">Hubei odonate virus 15</name>
    <dbReference type="NCBI Taxonomy" id="1922996"/>
    <lineage>
        <taxon>Viruses</taxon>
        <taxon>Riboviria</taxon>
    </lineage>
</organism>
<dbReference type="GO" id="GO:0003723">
    <property type="term" value="F:RNA binding"/>
    <property type="evidence" value="ECO:0007669"/>
    <property type="project" value="InterPro"/>
</dbReference>